<evidence type="ECO:0000313" key="3">
    <source>
        <dbReference type="Proteomes" id="UP001432401"/>
    </source>
</evidence>
<dbReference type="Proteomes" id="UP001432401">
    <property type="component" value="Unassembled WGS sequence"/>
</dbReference>
<proteinExistence type="predicted"/>
<name>A0ABV1ZTQ2_9ACTN</name>
<accession>A0ABV1ZTQ2</accession>
<dbReference type="RefSeq" id="WP_267946947.1">
    <property type="nucleotide sequence ID" value="NZ_JBEQNA010000006.1"/>
</dbReference>
<reference evidence="2 3" key="1">
    <citation type="submission" date="2024-06" db="EMBL/GenBank/DDBJ databases">
        <authorList>
            <person name="Bataeva Y.V."/>
            <person name="Grigorian L.N."/>
            <person name="Solomentsev V.I."/>
        </authorList>
    </citation>
    <scope>NUCLEOTIDE SEQUENCE [LARGE SCALE GENOMIC DNA]</scope>
    <source>
        <strain evidence="3">SCPM-O-B-12605 (RCAM04882)</strain>
    </source>
</reference>
<comment type="caution">
    <text evidence="2">The sequence shown here is derived from an EMBL/GenBank/DDBJ whole genome shotgun (WGS) entry which is preliminary data.</text>
</comment>
<feature type="region of interest" description="Disordered" evidence="1">
    <location>
        <begin position="56"/>
        <end position="79"/>
    </location>
</feature>
<gene>
    <name evidence="2" type="ORF">ABUK86_11965</name>
</gene>
<evidence type="ECO:0000256" key="1">
    <source>
        <dbReference type="SAM" id="MobiDB-lite"/>
    </source>
</evidence>
<feature type="compositionally biased region" description="Basic and acidic residues" evidence="1">
    <location>
        <begin position="67"/>
        <end position="79"/>
    </location>
</feature>
<sequence>MNRQRPPRRGPARICADDAPLTPEEQAAYDRQGELIALELRWENALRAAGHRVPATMDGVRWGNGDSSREDSTRAREDG</sequence>
<keyword evidence="3" id="KW-1185">Reference proteome</keyword>
<dbReference type="EMBL" id="JBEQNB010000006">
    <property type="protein sequence ID" value="MES0834491.1"/>
    <property type="molecule type" value="Genomic_DNA"/>
</dbReference>
<organism evidence="2 3">
    <name type="scientific">Nocardiopsis tropica</name>
    <dbReference type="NCBI Taxonomy" id="109330"/>
    <lineage>
        <taxon>Bacteria</taxon>
        <taxon>Bacillati</taxon>
        <taxon>Actinomycetota</taxon>
        <taxon>Actinomycetes</taxon>
        <taxon>Streptosporangiales</taxon>
        <taxon>Nocardiopsidaceae</taxon>
        <taxon>Nocardiopsis</taxon>
    </lineage>
</organism>
<protein>
    <submittedName>
        <fullName evidence="2">Uncharacterized protein</fullName>
    </submittedName>
</protein>
<evidence type="ECO:0000313" key="2">
    <source>
        <dbReference type="EMBL" id="MES0834491.1"/>
    </source>
</evidence>